<feature type="transmembrane region" description="Helical" evidence="1">
    <location>
        <begin position="66"/>
        <end position="93"/>
    </location>
</feature>
<sequence>MNTTTHSKRPLSWPLIVGLSSLALLWPLTGLWPILGDGAVRALTLLGLTGAVWIGTVGFARVARPVLTLTICGAAHGFLTLAFGGLLAGTGLISSGPAVFMALIPSLGMGAGIGALTGLAAYGIQAMLGKREQR</sequence>
<feature type="transmembrane region" description="Helical" evidence="1">
    <location>
        <begin position="12"/>
        <end position="32"/>
    </location>
</feature>
<evidence type="ECO:0000313" key="3">
    <source>
        <dbReference type="EMBL" id="KHS53243.1"/>
    </source>
</evidence>
<feature type="transmembrane region" description="Helical" evidence="1">
    <location>
        <begin position="38"/>
        <end position="59"/>
    </location>
</feature>
<dbReference type="PATRIC" id="fig|1703.6.peg.1075"/>
<dbReference type="AlphaFoldDB" id="A0A0B9ACG4"/>
<dbReference type="KEGG" id="bly:A2T55_04200"/>
<proteinExistence type="predicted"/>
<reference evidence="3 4" key="1">
    <citation type="submission" date="2014-11" db="EMBL/GenBank/DDBJ databases">
        <title>Draft Genome Sequence of Brevibacterium linens AE038-8.</title>
        <authorList>
            <person name="Maizel D."/>
            <person name="Utturkar S.M."/>
            <person name="Brown S.D."/>
            <person name="Ferrero M."/>
            <person name="Rosen B.P."/>
        </authorList>
    </citation>
    <scope>NUCLEOTIDE SEQUENCE [LARGE SCALE GENOMIC DNA]</scope>
    <source>
        <strain evidence="3 4">AE038-8</strain>
    </source>
</reference>
<evidence type="ECO:0000313" key="5">
    <source>
        <dbReference type="Proteomes" id="UP000075950"/>
    </source>
</evidence>
<evidence type="ECO:0008006" key="6">
    <source>
        <dbReference type="Google" id="ProtNLM"/>
    </source>
</evidence>
<dbReference type="RefSeq" id="WP_039207963.1">
    <property type="nucleotide sequence ID" value="NZ_CP014869.1"/>
</dbReference>
<gene>
    <name evidence="2" type="ORF">A2T55_04200</name>
    <name evidence="3" type="ORF">AE0388_1186</name>
</gene>
<feature type="transmembrane region" description="Helical" evidence="1">
    <location>
        <begin position="99"/>
        <end position="124"/>
    </location>
</feature>
<keyword evidence="1" id="KW-0812">Transmembrane</keyword>
<dbReference type="EMBL" id="CP014869">
    <property type="protein sequence ID" value="AMT93084.1"/>
    <property type="molecule type" value="Genomic_DNA"/>
</dbReference>
<evidence type="ECO:0000256" key="1">
    <source>
        <dbReference type="SAM" id="Phobius"/>
    </source>
</evidence>
<keyword evidence="1" id="KW-0472">Membrane</keyword>
<accession>A0A0B9ACG4</accession>
<evidence type="ECO:0000313" key="4">
    <source>
        <dbReference type="Proteomes" id="UP000031488"/>
    </source>
</evidence>
<dbReference type="Proteomes" id="UP000075950">
    <property type="component" value="Chromosome"/>
</dbReference>
<dbReference type="OrthoDB" id="5150324at2"/>
<keyword evidence="4" id="KW-1185">Reference proteome</keyword>
<name>A0A0B9ACG4_BRELN</name>
<evidence type="ECO:0000313" key="2">
    <source>
        <dbReference type="EMBL" id="AMT93084.1"/>
    </source>
</evidence>
<dbReference type="EMBL" id="JTJZ01000016">
    <property type="protein sequence ID" value="KHS53243.1"/>
    <property type="molecule type" value="Genomic_DNA"/>
</dbReference>
<organism evidence="3 4">
    <name type="scientific">Brevibacterium linens</name>
    <dbReference type="NCBI Taxonomy" id="1703"/>
    <lineage>
        <taxon>Bacteria</taxon>
        <taxon>Bacillati</taxon>
        <taxon>Actinomycetota</taxon>
        <taxon>Actinomycetes</taxon>
        <taxon>Micrococcales</taxon>
        <taxon>Brevibacteriaceae</taxon>
        <taxon>Brevibacterium</taxon>
    </lineage>
</organism>
<protein>
    <recommendedName>
        <fullName evidence="6">DUF4175 domain-containing protein</fullName>
    </recommendedName>
</protein>
<reference evidence="2" key="2">
    <citation type="submission" date="2016-03" db="EMBL/GenBank/DDBJ databases">
        <authorList>
            <person name="Zhu Y."/>
            <person name="Sun C."/>
        </authorList>
    </citation>
    <scope>NUCLEOTIDE SEQUENCE</scope>
    <source>
        <strain evidence="2">BS258</strain>
    </source>
</reference>
<dbReference type="Proteomes" id="UP000031488">
    <property type="component" value="Unassembled WGS sequence"/>
</dbReference>
<reference evidence="5" key="3">
    <citation type="submission" date="2016-03" db="EMBL/GenBank/DDBJ databases">
        <authorList>
            <person name="Ploux O."/>
        </authorList>
    </citation>
    <scope>NUCLEOTIDE SEQUENCE [LARGE SCALE GENOMIC DNA]</scope>
    <source>
        <strain evidence="5">BS258</strain>
    </source>
</reference>
<accession>A0A142NJY3</accession>
<keyword evidence="1" id="KW-1133">Transmembrane helix</keyword>